<dbReference type="InterPro" id="IPR002022">
    <property type="entry name" value="Pec_lyase"/>
</dbReference>
<evidence type="ECO:0000259" key="4">
    <source>
        <dbReference type="SMART" id="SM00656"/>
    </source>
</evidence>
<evidence type="ECO:0000313" key="5">
    <source>
        <dbReference type="EMBL" id="THV42783.1"/>
    </source>
</evidence>
<evidence type="ECO:0000256" key="1">
    <source>
        <dbReference type="ARBA" id="ARBA00023239"/>
    </source>
</evidence>
<accession>A0A4S8QDY5</accession>
<protein>
    <recommendedName>
        <fullName evidence="4">Pectate lyase domain-containing protein</fullName>
    </recommendedName>
</protein>
<comment type="subcellular location">
    <subcellularLocation>
        <location evidence="2">Secreted</location>
    </subcellularLocation>
</comment>
<dbReference type="Gene3D" id="2.160.20.10">
    <property type="entry name" value="Single-stranded right-handed beta-helix, Pectin lyase-like"/>
    <property type="match status" value="1"/>
</dbReference>
<keyword evidence="2" id="KW-0624">Polysaccharide degradation</keyword>
<dbReference type="InterPro" id="IPR011050">
    <property type="entry name" value="Pectin_lyase_fold/virulence"/>
</dbReference>
<keyword evidence="6" id="KW-1185">Reference proteome</keyword>
<proteinExistence type="inferred from homology"/>
<evidence type="ECO:0000256" key="2">
    <source>
        <dbReference type="RuleBase" id="RU361173"/>
    </source>
</evidence>
<feature type="domain" description="Pectate lyase" evidence="4">
    <location>
        <begin position="91"/>
        <end position="306"/>
    </location>
</feature>
<keyword evidence="2" id="KW-0119">Carbohydrate metabolism</keyword>
<dbReference type="GO" id="GO:0030570">
    <property type="term" value="F:pectate lyase activity"/>
    <property type="evidence" value="ECO:0007669"/>
    <property type="project" value="InterPro"/>
</dbReference>
<dbReference type="InterPro" id="IPR045032">
    <property type="entry name" value="PEL"/>
</dbReference>
<dbReference type="PROSITE" id="PS51318">
    <property type="entry name" value="TAT"/>
    <property type="match status" value="1"/>
</dbReference>
<dbReference type="AlphaFoldDB" id="A0A4S8QDY5"/>
<dbReference type="SMART" id="SM00656">
    <property type="entry name" value="Amb_all"/>
    <property type="match status" value="1"/>
</dbReference>
<dbReference type="InterPro" id="IPR006311">
    <property type="entry name" value="TAT_signal"/>
</dbReference>
<keyword evidence="1 2" id="KW-0456">Lyase</keyword>
<dbReference type="GO" id="GO:0005576">
    <property type="term" value="C:extracellular region"/>
    <property type="evidence" value="ECO:0007669"/>
    <property type="project" value="UniProtKB-SubCell"/>
</dbReference>
<evidence type="ECO:0000256" key="3">
    <source>
        <dbReference type="SAM" id="SignalP"/>
    </source>
</evidence>
<reference evidence="6" key="1">
    <citation type="submission" date="2019-04" db="EMBL/GenBank/DDBJ databases">
        <title>Nocardioides xinjiangensis sp. nov.</title>
        <authorList>
            <person name="Liu S."/>
        </authorList>
    </citation>
    <scope>NUCLEOTIDE SEQUENCE [LARGE SCALE GENOMIC DNA]</scope>
    <source>
        <strain evidence="6">18</strain>
    </source>
</reference>
<evidence type="ECO:0000313" key="6">
    <source>
        <dbReference type="Proteomes" id="UP000308760"/>
    </source>
</evidence>
<dbReference type="PANTHER" id="PTHR31683">
    <property type="entry name" value="PECTATE LYASE 18-RELATED"/>
    <property type="match status" value="1"/>
</dbReference>
<dbReference type="Proteomes" id="UP000308760">
    <property type="component" value="Unassembled WGS sequence"/>
</dbReference>
<comment type="similarity">
    <text evidence="2">Belongs to the polysaccharide lyase 1 family.</text>
</comment>
<sequence length="379" mass="39977">MEPTSDNSFNGPRTSRRRLAKLGGVALAGIALPTGVVAALNPASASTEESAGGTALGAAQSDSPIGYAAQNGGTTGGYGGATVNEVTLSEAGGAGALQDLLDAHQDTPDDGLVVHIDQTIGAGDFEKLDVKDVSNVSLLGVGTSGVFNGVGINLSWATNIVIRNLTIHHVAEGEGDGIGIQSASSNVWIDHNEIYNDYPDVDKDFYDGLIDVKGESQYITVSWNYLHDSWKTMLTASSDSEGANGDYITYANNFFDNVNSRVPLIRRSHVHFLNNYLLDVVETAVNCRMGAEVLVEGNFFENVGDGEADETTGDIHGPVGWWYGSDEPGFWNLVDNVYENSPSDHLTSTGSFTVDYDYTALTPDEAKAQVSAGAGVGQI</sequence>
<dbReference type="OrthoDB" id="8660908at2"/>
<feature type="signal peptide" evidence="3">
    <location>
        <begin position="1"/>
        <end position="38"/>
    </location>
</feature>
<dbReference type="PANTHER" id="PTHR31683:SF18">
    <property type="entry name" value="PECTATE LYASE 21-RELATED"/>
    <property type="match status" value="1"/>
</dbReference>
<dbReference type="EMBL" id="STGY01000016">
    <property type="protein sequence ID" value="THV42783.1"/>
    <property type="molecule type" value="Genomic_DNA"/>
</dbReference>
<organism evidence="5 6">
    <name type="scientific">Glycomyces buryatensis</name>
    <dbReference type="NCBI Taxonomy" id="2570927"/>
    <lineage>
        <taxon>Bacteria</taxon>
        <taxon>Bacillati</taxon>
        <taxon>Actinomycetota</taxon>
        <taxon>Actinomycetes</taxon>
        <taxon>Glycomycetales</taxon>
        <taxon>Glycomycetaceae</taxon>
        <taxon>Glycomyces</taxon>
    </lineage>
</organism>
<reference evidence="5 6" key="2">
    <citation type="submission" date="2019-05" db="EMBL/GenBank/DDBJ databases">
        <title>Glycomyces buryatensis sp. nov.</title>
        <authorList>
            <person name="Nikitina E."/>
        </authorList>
    </citation>
    <scope>NUCLEOTIDE SEQUENCE [LARGE SCALE GENOMIC DNA]</scope>
    <source>
        <strain evidence="5 6">18</strain>
    </source>
</reference>
<dbReference type="InterPro" id="IPR012334">
    <property type="entry name" value="Pectin_lyas_fold"/>
</dbReference>
<dbReference type="Pfam" id="PF00544">
    <property type="entry name" value="Pectate_lyase_4"/>
    <property type="match status" value="1"/>
</dbReference>
<dbReference type="GO" id="GO:0000272">
    <property type="term" value="P:polysaccharide catabolic process"/>
    <property type="evidence" value="ECO:0007669"/>
    <property type="project" value="UniProtKB-KW"/>
</dbReference>
<keyword evidence="3" id="KW-0732">Signal</keyword>
<dbReference type="SUPFAM" id="SSF51126">
    <property type="entry name" value="Pectin lyase-like"/>
    <property type="match status" value="1"/>
</dbReference>
<keyword evidence="2" id="KW-0964">Secreted</keyword>
<gene>
    <name evidence="5" type="ORF">FAB82_04490</name>
</gene>
<feature type="chain" id="PRO_5038334347" description="Pectate lyase domain-containing protein" evidence="3">
    <location>
        <begin position="39"/>
        <end position="379"/>
    </location>
</feature>
<comment type="caution">
    <text evidence="5">The sequence shown here is derived from an EMBL/GenBank/DDBJ whole genome shotgun (WGS) entry which is preliminary data.</text>
</comment>
<name>A0A4S8QDY5_9ACTN</name>
<dbReference type="RefSeq" id="WP_136533348.1">
    <property type="nucleotide sequence ID" value="NZ_STGY01000016.1"/>
</dbReference>